<proteinExistence type="predicted"/>
<dbReference type="AlphaFoldDB" id="A0A1X6NWK0"/>
<feature type="compositionally biased region" description="Low complexity" evidence="1">
    <location>
        <begin position="117"/>
        <end position="129"/>
    </location>
</feature>
<evidence type="ECO:0000313" key="2">
    <source>
        <dbReference type="EMBL" id="OSX72967.1"/>
    </source>
</evidence>
<protein>
    <submittedName>
        <fullName evidence="2">Uncharacterized protein</fullName>
    </submittedName>
</protein>
<feature type="compositionally biased region" description="Basic and acidic residues" evidence="1">
    <location>
        <begin position="99"/>
        <end position="108"/>
    </location>
</feature>
<gene>
    <name evidence="2" type="ORF">BU14_0390s0005</name>
</gene>
<sequence length="129" mass="13487">MLRRVRGSAVKCTVMSGRVLSQRPPRAWHRRQAASCEAACAGCVSRGARSGTYCATRRAFWGIRAVVVCSQSPTSVGERRTPQTVVVDGRSPGGVDAADGGRDRRPVATRDASLPSTTGAVEGAETAAS</sequence>
<evidence type="ECO:0000256" key="1">
    <source>
        <dbReference type="SAM" id="MobiDB-lite"/>
    </source>
</evidence>
<dbReference type="Proteomes" id="UP000218209">
    <property type="component" value="Unassembled WGS sequence"/>
</dbReference>
<organism evidence="2 3">
    <name type="scientific">Porphyra umbilicalis</name>
    <name type="common">Purple laver</name>
    <name type="synonym">Red alga</name>
    <dbReference type="NCBI Taxonomy" id="2786"/>
    <lineage>
        <taxon>Eukaryota</taxon>
        <taxon>Rhodophyta</taxon>
        <taxon>Bangiophyceae</taxon>
        <taxon>Bangiales</taxon>
        <taxon>Bangiaceae</taxon>
        <taxon>Porphyra</taxon>
    </lineage>
</organism>
<evidence type="ECO:0000313" key="3">
    <source>
        <dbReference type="Proteomes" id="UP000218209"/>
    </source>
</evidence>
<reference evidence="2 3" key="1">
    <citation type="submission" date="2017-03" db="EMBL/GenBank/DDBJ databases">
        <title>WGS assembly of Porphyra umbilicalis.</title>
        <authorList>
            <person name="Brawley S.H."/>
            <person name="Blouin N.A."/>
            <person name="Ficko-Blean E."/>
            <person name="Wheeler G.L."/>
            <person name="Lohr M."/>
            <person name="Goodson H.V."/>
            <person name="Jenkins J.W."/>
            <person name="Blaby-Haas C.E."/>
            <person name="Helliwell K.E."/>
            <person name="Chan C."/>
            <person name="Marriage T."/>
            <person name="Bhattacharya D."/>
            <person name="Klein A.S."/>
            <person name="Badis Y."/>
            <person name="Brodie J."/>
            <person name="Cao Y."/>
            <person name="Collen J."/>
            <person name="Dittami S.M."/>
            <person name="Gachon C.M."/>
            <person name="Green B.R."/>
            <person name="Karpowicz S."/>
            <person name="Kim J.W."/>
            <person name="Kudahl U."/>
            <person name="Lin S."/>
            <person name="Michel G."/>
            <person name="Mittag M."/>
            <person name="Olson B.J."/>
            <person name="Pangilinan J."/>
            <person name="Peng Y."/>
            <person name="Qiu H."/>
            <person name="Shu S."/>
            <person name="Singer J.T."/>
            <person name="Smith A.G."/>
            <person name="Sprecher B.N."/>
            <person name="Wagner V."/>
            <person name="Wang W."/>
            <person name="Wang Z.-Y."/>
            <person name="Yan J."/>
            <person name="Yarish C."/>
            <person name="Zoeuner-Riek S."/>
            <person name="Zhuang Y."/>
            <person name="Zou Y."/>
            <person name="Lindquist E.A."/>
            <person name="Grimwood J."/>
            <person name="Barry K."/>
            <person name="Rokhsar D.S."/>
            <person name="Schmutz J."/>
            <person name="Stiller J.W."/>
            <person name="Grossman A.R."/>
            <person name="Prochnik S.E."/>
        </authorList>
    </citation>
    <scope>NUCLEOTIDE SEQUENCE [LARGE SCALE GENOMIC DNA]</scope>
    <source>
        <strain evidence="2">4086291</strain>
    </source>
</reference>
<feature type="region of interest" description="Disordered" evidence="1">
    <location>
        <begin position="72"/>
        <end position="129"/>
    </location>
</feature>
<keyword evidence="3" id="KW-1185">Reference proteome</keyword>
<dbReference type="EMBL" id="KV919028">
    <property type="protein sequence ID" value="OSX72967.1"/>
    <property type="molecule type" value="Genomic_DNA"/>
</dbReference>
<accession>A0A1X6NWK0</accession>
<name>A0A1X6NWK0_PORUM</name>